<dbReference type="RefSeq" id="WP_066428010.1">
    <property type="nucleotide sequence ID" value="NZ_CP014227.1"/>
</dbReference>
<accession>A0AAX2H0C1</accession>
<name>A0AAX2H0C1_9FLAO</name>
<evidence type="ECO:0000313" key="5">
    <source>
        <dbReference type="Proteomes" id="UP000065822"/>
    </source>
</evidence>
<reference evidence="4 6" key="2">
    <citation type="submission" date="2017-06" db="EMBL/GenBank/DDBJ databases">
        <authorList>
            <consortium name="Pathogen Informatics"/>
        </authorList>
    </citation>
    <scope>NUCLEOTIDE SEQUENCE [LARGE SCALE GENOMIC DNA]</scope>
    <source>
        <strain evidence="4 6">NCTC12947</strain>
    </source>
</reference>
<reference evidence="3 5" key="1">
    <citation type="submission" date="2016-02" db="EMBL/GenBank/DDBJ databases">
        <authorList>
            <person name="Holder M.E."/>
            <person name="Ajami N.J."/>
            <person name="Petrosino J.F."/>
        </authorList>
    </citation>
    <scope>NUCLEOTIDE SEQUENCE [LARGE SCALE GENOMIC DNA]</scope>
    <source>
        <strain evidence="3 5">CCUG 32990</strain>
    </source>
</reference>
<organism evidence="4 6">
    <name type="scientific">Capnocytophaga haemolytica</name>
    <dbReference type="NCBI Taxonomy" id="45243"/>
    <lineage>
        <taxon>Bacteria</taxon>
        <taxon>Pseudomonadati</taxon>
        <taxon>Bacteroidota</taxon>
        <taxon>Flavobacteriia</taxon>
        <taxon>Flavobacteriales</taxon>
        <taxon>Flavobacteriaceae</taxon>
        <taxon>Capnocytophaga</taxon>
    </lineage>
</organism>
<evidence type="ECO:0000259" key="2">
    <source>
        <dbReference type="Pfam" id="PF13505"/>
    </source>
</evidence>
<sequence length="190" mass="20616">MKKFLFIVAVALTSVGYAQTDKGDWMVGTDFGLSYETSKVTTKVGNETSQTTNTFKVAPKLDYFVINNLSIGLGLEYKNTKVKDGDTTNTFAVVPQVHYFFPLDTNFKPFLGARVGYGYSSTEVAGGNNKTKADGLVVGGRAGVAYFVNNGAAVTGYLDYDHQNFKNKDNKDITFKKGTFGVGIGVAIFF</sequence>
<evidence type="ECO:0000313" key="4">
    <source>
        <dbReference type="EMBL" id="SNV10514.1"/>
    </source>
</evidence>
<dbReference type="EMBL" id="CP014227">
    <property type="protein sequence ID" value="AMD84444.1"/>
    <property type="molecule type" value="Genomic_DNA"/>
</dbReference>
<keyword evidence="5" id="KW-1185">Reference proteome</keyword>
<feature type="domain" description="Outer membrane protein beta-barrel" evidence="2">
    <location>
        <begin position="72"/>
        <end position="189"/>
    </location>
</feature>
<evidence type="ECO:0000256" key="1">
    <source>
        <dbReference type="ARBA" id="ARBA00022729"/>
    </source>
</evidence>
<proteinExistence type="predicted"/>
<keyword evidence="1" id="KW-0732">Signal</keyword>
<dbReference type="SUPFAM" id="SSF56925">
    <property type="entry name" value="OMPA-like"/>
    <property type="match status" value="1"/>
</dbReference>
<evidence type="ECO:0000313" key="3">
    <source>
        <dbReference type="EMBL" id="AMD84444.1"/>
    </source>
</evidence>
<evidence type="ECO:0000313" key="6">
    <source>
        <dbReference type="Proteomes" id="UP000215539"/>
    </source>
</evidence>
<dbReference type="InterPro" id="IPR027385">
    <property type="entry name" value="Beta-barrel_OMP"/>
</dbReference>
<dbReference type="Proteomes" id="UP000215539">
    <property type="component" value="Chromosome 1"/>
</dbReference>
<dbReference type="Gene3D" id="2.40.160.20">
    <property type="match status" value="1"/>
</dbReference>
<dbReference type="Pfam" id="PF13505">
    <property type="entry name" value="OMP_b-brl"/>
    <property type="match status" value="1"/>
</dbReference>
<dbReference type="EMBL" id="LT906449">
    <property type="protein sequence ID" value="SNV10514.1"/>
    <property type="molecule type" value="Genomic_DNA"/>
</dbReference>
<dbReference type="Proteomes" id="UP000065822">
    <property type="component" value="Chromosome"/>
</dbReference>
<dbReference type="KEGG" id="chg:AXF12_02170"/>
<gene>
    <name evidence="3" type="ORF">AXF12_02170</name>
    <name evidence="4" type="ORF">SAMEA44541418_01316</name>
</gene>
<protein>
    <recommendedName>
        <fullName evidence="2">Outer membrane protein beta-barrel domain-containing protein</fullName>
    </recommendedName>
</protein>
<dbReference type="AlphaFoldDB" id="A0AAX2H0C1"/>
<dbReference type="InterPro" id="IPR011250">
    <property type="entry name" value="OMP/PagP_B-barrel"/>
</dbReference>